<evidence type="ECO:0000313" key="3">
    <source>
        <dbReference type="Proteomes" id="UP000199021"/>
    </source>
</evidence>
<protein>
    <submittedName>
        <fullName evidence="2">Uncharacterized protein</fullName>
    </submittedName>
</protein>
<dbReference type="InParanoid" id="A0A1H9HBQ6"/>
<feature type="region of interest" description="Disordered" evidence="1">
    <location>
        <begin position="273"/>
        <end position="306"/>
    </location>
</feature>
<organism evidence="2 3">
    <name type="scientific">Neolewinella agarilytica</name>
    <dbReference type="NCBI Taxonomy" id="478744"/>
    <lineage>
        <taxon>Bacteria</taxon>
        <taxon>Pseudomonadati</taxon>
        <taxon>Bacteroidota</taxon>
        <taxon>Saprospiria</taxon>
        <taxon>Saprospirales</taxon>
        <taxon>Lewinellaceae</taxon>
        <taxon>Neolewinella</taxon>
    </lineage>
</organism>
<dbReference type="RefSeq" id="WP_090168848.1">
    <property type="nucleotide sequence ID" value="NZ_FOFB01000012.1"/>
</dbReference>
<dbReference type="AlphaFoldDB" id="A0A1H9HBQ6"/>
<dbReference type="Proteomes" id="UP000199021">
    <property type="component" value="Unassembled WGS sequence"/>
</dbReference>
<keyword evidence="3" id="KW-1185">Reference proteome</keyword>
<evidence type="ECO:0000313" key="2">
    <source>
        <dbReference type="EMBL" id="SEQ59779.1"/>
    </source>
</evidence>
<reference evidence="3" key="1">
    <citation type="submission" date="2016-10" db="EMBL/GenBank/DDBJ databases">
        <authorList>
            <person name="Varghese N."/>
            <person name="Submissions S."/>
        </authorList>
    </citation>
    <scope>NUCLEOTIDE SEQUENCE [LARGE SCALE GENOMIC DNA]</scope>
    <source>
        <strain evidence="3">DSM 24740</strain>
    </source>
</reference>
<sequence length="456" mass="51973">MYTIPIPLYQHTPLIHFQADQQGATLRATEVKPRLDRFIITRMGWEAAGGKDKLAGYTEKQLYDNGWGYIKKHHPLWISNSDEERQKSLNFRLKIFSRPEDEVAGVHQEKANKFGNYFADVGNEKKPEETVRLVTFHRVIMLKITTPDAELAKCLRHDSPESLLTPFFYANNFGTRQSKGFGSFSPAVKPPEEEVFKFYLNTTDYEKLFRYLELFNRVVRTGVNKITDPDTGTFNRNIEIYMKPLIFSYAASKDRVWEKKLIKETAGYGVYNNQKSRTDTPSHVEPATGKWPAWYQGQGKEDGNRKEGTIRDVMGLSTNQTWMAYDKKSVIKKSTKDGTPQSIDRAPSPFTLVPVKTGAGFTVYVYVQAPSKAYLDHTFKVTFGSAPVGKLNGNPGQLKVFPDFIMKDFIDGFFKKSVVEDSLITPNPRDKEIGQTLQNIFGQIESNRKTQNILPA</sequence>
<dbReference type="STRING" id="478744.SAMN05444359_11297"/>
<dbReference type="OrthoDB" id="957952at2"/>
<gene>
    <name evidence="2" type="ORF">SAMN05444359_11297</name>
</gene>
<evidence type="ECO:0000256" key="1">
    <source>
        <dbReference type="SAM" id="MobiDB-lite"/>
    </source>
</evidence>
<dbReference type="EMBL" id="FOFB01000012">
    <property type="protein sequence ID" value="SEQ59779.1"/>
    <property type="molecule type" value="Genomic_DNA"/>
</dbReference>
<accession>A0A1H9HBQ6</accession>
<proteinExistence type="predicted"/>
<name>A0A1H9HBQ6_9BACT</name>